<evidence type="ECO:0000256" key="1">
    <source>
        <dbReference type="SAM" id="MobiDB-lite"/>
    </source>
</evidence>
<keyword evidence="2" id="KW-1133">Transmembrane helix</keyword>
<keyword evidence="2" id="KW-0472">Membrane</keyword>
<sequence length="307" mass="35929">MKDKEKNTESVSKQNDKVEINKSFFKVNKELRQKQEEEQAKKEQQIAEQYAQREKEKQEAYEKKLHDEKIELMRLKQGIVEESETIHEEKEEEIKLSFGKKIANFFYHNKWWLGLGIFFIVLGSYLVYDILSKPNPDMVILMLCDNNAVGTSTFLEEYFEEYAEDSNGNGKVLVNVYYIPYSKDEYQDYINGVSTKITTFLNNADGVMVIGNKLTVDDLLPPEESFVDLSSLYPDDPHVDKYFYYIKDTKFAEHIGVSPDAITDDMFFALRKPKDVMNDSKEKMQETYDKDFPTFDRVVKALSSEEE</sequence>
<dbReference type="EMBL" id="FPIP01000002">
    <property type="protein sequence ID" value="SFW20367.1"/>
    <property type="molecule type" value="Genomic_DNA"/>
</dbReference>
<dbReference type="Proteomes" id="UP000183461">
    <property type="component" value="Unassembled WGS sequence"/>
</dbReference>
<feature type="transmembrane region" description="Helical" evidence="2">
    <location>
        <begin position="111"/>
        <end position="128"/>
    </location>
</feature>
<gene>
    <name evidence="3" type="ORF">SAMN02910280_1021</name>
</gene>
<evidence type="ECO:0000313" key="3">
    <source>
        <dbReference type="EMBL" id="SFW20367.1"/>
    </source>
</evidence>
<feature type="region of interest" description="Disordered" evidence="1">
    <location>
        <begin position="36"/>
        <end position="58"/>
    </location>
</feature>
<evidence type="ECO:0000256" key="2">
    <source>
        <dbReference type="SAM" id="Phobius"/>
    </source>
</evidence>
<accession>A0A1K1MB81</accession>
<organism evidence="3 4">
    <name type="scientific">Ruminococcus flavefaciens</name>
    <dbReference type="NCBI Taxonomy" id="1265"/>
    <lineage>
        <taxon>Bacteria</taxon>
        <taxon>Bacillati</taxon>
        <taxon>Bacillota</taxon>
        <taxon>Clostridia</taxon>
        <taxon>Eubacteriales</taxon>
        <taxon>Oscillospiraceae</taxon>
        <taxon>Ruminococcus</taxon>
    </lineage>
</organism>
<reference evidence="3 4" key="1">
    <citation type="submission" date="2016-11" db="EMBL/GenBank/DDBJ databases">
        <authorList>
            <person name="Jaros S."/>
            <person name="Januszkiewicz K."/>
            <person name="Wedrychowicz H."/>
        </authorList>
    </citation>
    <scope>NUCLEOTIDE SEQUENCE [LARGE SCALE GENOMIC DNA]</scope>
    <source>
        <strain evidence="3 4">YL228</strain>
    </source>
</reference>
<proteinExistence type="predicted"/>
<evidence type="ECO:0000313" key="4">
    <source>
        <dbReference type="Proteomes" id="UP000183461"/>
    </source>
</evidence>
<dbReference type="RefSeq" id="WP_072299399.1">
    <property type="nucleotide sequence ID" value="NZ_FPIP01000002.1"/>
</dbReference>
<protein>
    <submittedName>
        <fullName evidence="3">Uncharacterized protein</fullName>
    </submittedName>
</protein>
<keyword evidence="2" id="KW-0812">Transmembrane</keyword>
<dbReference type="AlphaFoldDB" id="A0A1K1MB81"/>
<name>A0A1K1MB81_RUMFL</name>